<sequence length="44" mass="5143">MSRKWRNLIRLLRSVTTKIIMCSSANQFQDFFSYIISFAGPSID</sequence>
<proteinExistence type="predicted"/>
<accession>A0A2P2LB23</accession>
<dbReference type="AlphaFoldDB" id="A0A2P2LB23"/>
<dbReference type="EMBL" id="GGEC01034703">
    <property type="protein sequence ID" value="MBX15187.1"/>
    <property type="molecule type" value="Transcribed_RNA"/>
</dbReference>
<protein>
    <submittedName>
        <fullName evidence="1">Xylulose kinase</fullName>
    </submittedName>
</protein>
<dbReference type="GO" id="GO:0016301">
    <property type="term" value="F:kinase activity"/>
    <property type="evidence" value="ECO:0007669"/>
    <property type="project" value="UniProtKB-KW"/>
</dbReference>
<reference evidence="1" key="1">
    <citation type="submission" date="2018-02" db="EMBL/GenBank/DDBJ databases">
        <title>Rhizophora mucronata_Transcriptome.</title>
        <authorList>
            <person name="Meera S.P."/>
            <person name="Sreeshan A."/>
            <person name="Augustine A."/>
        </authorList>
    </citation>
    <scope>NUCLEOTIDE SEQUENCE</scope>
    <source>
        <tissue evidence="1">Leaf</tissue>
    </source>
</reference>
<organism evidence="1">
    <name type="scientific">Rhizophora mucronata</name>
    <name type="common">Asiatic mangrove</name>
    <dbReference type="NCBI Taxonomy" id="61149"/>
    <lineage>
        <taxon>Eukaryota</taxon>
        <taxon>Viridiplantae</taxon>
        <taxon>Streptophyta</taxon>
        <taxon>Embryophyta</taxon>
        <taxon>Tracheophyta</taxon>
        <taxon>Spermatophyta</taxon>
        <taxon>Magnoliopsida</taxon>
        <taxon>eudicotyledons</taxon>
        <taxon>Gunneridae</taxon>
        <taxon>Pentapetalae</taxon>
        <taxon>rosids</taxon>
        <taxon>fabids</taxon>
        <taxon>Malpighiales</taxon>
        <taxon>Rhizophoraceae</taxon>
        <taxon>Rhizophora</taxon>
    </lineage>
</organism>
<keyword evidence="1" id="KW-0808">Transferase</keyword>
<name>A0A2P2LB23_RHIMU</name>
<evidence type="ECO:0000313" key="1">
    <source>
        <dbReference type="EMBL" id="MBX15187.1"/>
    </source>
</evidence>
<keyword evidence="1" id="KW-0418">Kinase</keyword>